<evidence type="ECO:0000313" key="1">
    <source>
        <dbReference type="EMBL" id="KKL61552.1"/>
    </source>
</evidence>
<comment type="caution">
    <text evidence="1">The sequence shown here is derived from an EMBL/GenBank/DDBJ whole genome shotgun (WGS) entry which is preliminary data.</text>
</comment>
<name>A0A0F9GED7_9ZZZZ</name>
<protein>
    <submittedName>
        <fullName evidence="1">Uncharacterized protein</fullName>
    </submittedName>
</protein>
<feature type="non-terminal residue" evidence="1">
    <location>
        <position position="1"/>
    </location>
</feature>
<gene>
    <name evidence="1" type="ORF">LCGC14_2194150</name>
</gene>
<reference evidence="1" key="1">
    <citation type="journal article" date="2015" name="Nature">
        <title>Complex archaea that bridge the gap between prokaryotes and eukaryotes.</title>
        <authorList>
            <person name="Spang A."/>
            <person name="Saw J.H."/>
            <person name="Jorgensen S.L."/>
            <person name="Zaremba-Niedzwiedzka K."/>
            <person name="Martijn J."/>
            <person name="Lind A.E."/>
            <person name="van Eijk R."/>
            <person name="Schleper C."/>
            <person name="Guy L."/>
            <person name="Ettema T.J."/>
        </authorList>
    </citation>
    <scope>NUCLEOTIDE SEQUENCE</scope>
</reference>
<dbReference type="EMBL" id="LAZR01028784">
    <property type="protein sequence ID" value="KKL61552.1"/>
    <property type="molecule type" value="Genomic_DNA"/>
</dbReference>
<sequence length="545" mass="59785">DNGRGLSTPEFSGAYGFTTTGNSGGTITLMRSTNGGSSWRPALTALTDQDFDNPAEIEEDTAIYRAVMSGYDTGADPQPTYIITITDNANKGVVRVTGVENGTVATAIVVTALVDGTATSNWREGYWSDFRGWPETVTIHQQRLTFGGSTTFPQTVWFGKTDPDDYTNFTEGTLDTSAFTVVLAGNNPIQWMLSQDYLLIGNSGSCGKYGDQGKAVTPTSPNYQEQTRQGAANLPAIIAGDAILYVERGSRTIREFVFDFQADKYLSPDLSVLSPEITESGIKDVAYQFRPYPILWCVLNNGDIATLTYQKDQSVVAWTKQITDGDFESITIIPNTTEDEVWVTVNRQIESTDARYVEQFQPQVWGSDDNDAWFVDSGISYDGVATDTFTGAGHLEAETVSIYADLLIESPEVVSGGGFTIDNVAERVLVGMAYTSKLETMPIVIDPQDKAANKKIMSVWFDLYKTGYMEYGNGPDSTLINMNFNNNLDLDNAATAQEFITSRVKLKRGTWGWGSMMKATVFVYSDQPMPLTIRSITPSFNLFGN</sequence>
<organism evidence="1">
    <name type="scientific">marine sediment metagenome</name>
    <dbReference type="NCBI Taxonomy" id="412755"/>
    <lineage>
        <taxon>unclassified sequences</taxon>
        <taxon>metagenomes</taxon>
        <taxon>ecological metagenomes</taxon>
    </lineage>
</organism>
<accession>A0A0F9GED7</accession>
<proteinExistence type="predicted"/>
<dbReference type="AlphaFoldDB" id="A0A0F9GED7"/>